<dbReference type="AlphaFoldDB" id="B3TAG3"/>
<sequence length="107" mass="11776">MISLSSSSLLLLESIPNVFDITSSFCLSSFTGPETSKFSFVTSFICFSTVSFAFLYSATIFPIFFAASGKRFVPKSRISATKIITSHSLPIIFSKYSNTKLSRSLQN</sequence>
<reference evidence="2" key="1">
    <citation type="journal article" date="2008" name="ISME J.">
        <title>Genomic patterns of recombination, clonal divergence and environment in marine microbial populations.</title>
        <authorList>
            <person name="Konstantinidis K.T."/>
            <person name="Delong E.F."/>
        </authorList>
    </citation>
    <scope>NUCLEOTIDE SEQUENCE</scope>
</reference>
<protein>
    <submittedName>
        <fullName evidence="2">Uncharacterized protein</fullName>
    </submittedName>
</protein>
<dbReference type="EMBL" id="EU016653">
    <property type="protein sequence ID" value="ABZ09572.1"/>
    <property type="molecule type" value="Genomic_DNA"/>
</dbReference>
<proteinExistence type="predicted"/>
<gene>
    <name evidence="2" type="ORF">ALOHA_HF4000APKG8D22ctg20g6</name>
</gene>
<feature type="transmembrane region" description="Helical" evidence="1">
    <location>
        <begin position="40"/>
        <end position="67"/>
    </location>
</feature>
<keyword evidence="1" id="KW-0812">Transmembrane</keyword>
<keyword evidence="1" id="KW-1133">Transmembrane helix</keyword>
<name>B3TAG3_9ARCH</name>
<organism evidence="2">
    <name type="scientific">uncultured marine crenarchaeote HF4000_APKG8D22</name>
    <dbReference type="NCBI Taxonomy" id="455603"/>
    <lineage>
        <taxon>Archaea</taxon>
        <taxon>Nitrososphaerota</taxon>
        <taxon>Nitrososphaeria</taxon>
        <taxon>Nitrosopumilales</taxon>
        <taxon>environmental samples</taxon>
    </lineage>
</organism>
<evidence type="ECO:0000256" key="1">
    <source>
        <dbReference type="SAM" id="Phobius"/>
    </source>
</evidence>
<accession>B3TAG3</accession>
<evidence type="ECO:0000313" key="2">
    <source>
        <dbReference type="EMBL" id="ABZ09572.1"/>
    </source>
</evidence>
<keyword evidence="1" id="KW-0472">Membrane</keyword>